<dbReference type="EMBL" id="JAUIYO010000032">
    <property type="protein sequence ID" value="MFK2827264.1"/>
    <property type="molecule type" value="Genomic_DNA"/>
</dbReference>
<keyword evidence="1" id="KW-0472">Membrane</keyword>
<accession>A0ABW8ICN2</accession>
<gene>
    <name evidence="2" type="ORF">QYG89_16730</name>
</gene>
<evidence type="ECO:0000313" key="3">
    <source>
        <dbReference type="Proteomes" id="UP001619911"/>
    </source>
</evidence>
<evidence type="ECO:0000313" key="2">
    <source>
        <dbReference type="EMBL" id="MFK2827264.1"/>
    </source>
</evidence>
<evidence type="ECO:0000256" key="1">
    <source>
        <dbReference type="SAM" id="Phobius"/>
    </source>
</evidence>
<sequence length="47" mass="5139">MKIGNNKKSDEIEKTKREGNGMTTKWVRMIGGSILSAVIIAIMFLAG</sequence>
<reference evidence="2 3" key="1">
    <citation type="submission" date="2023-07" db="EMBL/GenBank/DDBJ databases">
        <title>Bacillus lucianemedeirus sp. nov, a new species isolated from an immunobiological production facility.</title>
        <authorList>
            <person name="Costa L.V."/>
            <person name="Miranda R.V.S.L."/>
            <person name="Brandao M.L.L."/>
            <person name="Reis C.M.F."/>
            <person name="Frazao A.M."/>
            <person name="Cruz F.V."/>
            <person name="Baio P.V.P."/>
            <person name="Veras J.F.C."/>
            <person name="Ramos J.N."/>
            <person name="Vieira V."/>
        </authorList>
    </citation>
    <scope>NUCLEOTIDE SEQUENCE [LARGE SCALE GENOMIC DNA]</scope>
    <source>
        <strain evidence="2 3">B190/17</strain>
    </source>
</reference>
<name>A0ABW8ICN2_9BACI</name>
<organism evidence="2 3">
    <name type="scientific">Bacillus lumedeiriae</name>
    <dbReference type="NCBI Taxonomy" id="3058829"/>
    <lineage>
        <taxon>Bacteria</taxon>
        <taxon>Bacillati</taxon>
        <taxon>Bacillota</taxon>
        <taxon>Bacilli</taxon>
        <taxon>Bacillales</taxon>
        <taxon>Bacillaceae</taxon>
        <taxon>Bacillus</taxon>
    </lineage>
</organism>
<keyword evidence="3" id="KW-1185">Reference proteome</keyword>
<protein>
    <recommendedName>
        <fullName evidence="4">DUF4044 domain-containing protein</fullName>
    </recommendedName>
</protein>
<feature type="transmembrane region" description="Helical" evidence="1">
    <location>
        <begin position="26"/>
        <end position="46"/>
    </location>
</feature>
<keyword evidence="1" id="KW-1133">Transmembrane helix</keyword>
<proteinExistence type="predicted"/>
<comment type="caution">
    <text evidence="2">The sequence shown here is derived from an EMBL/GenBank/DDBJ whole genome shotgun (WGS) entry which is preliminary data.</text>
</comment>
<dbReference type="Proteomes" id="UP001619911">
    <property type="component" value="Unassembled WGS sequence"/>
</dbReference>
<keyword evidence="1" id="KW-0812">Transmembrane</keyword>
<dbReference type="RefSeq" id="WP_404319361.1">
    <property type="nucleotide sequence ID" value="NZ_JAUIYO010000032.1"/>
</dbReference>
<evidence type="ECO:0008006" key="4">
    <source>
        <dbReference type="Google" id="ProtNLM"/>
    </source>
</evidence>